<dbReference type="EMBL" id="LHPM01000018">
    <property type="protein sequence ID" value="OAL62808.1"/>
    <property type="molecule type" value="Genomic_DNA"/>
</dbReference>
<dbReference type="Proteomes" id="UP000243015">
    <property type="component" value="Unassembled WGS sequence"/>
</dbReference>
<evidence type="ECO:0000256" key="1">
    <source>
        <dbReference type="SAM" id="MobiDB-lite"/>
    </source>
</evidence>
<feature type="region of interest" description="Disordered" evidence="1">
    <location>
        <begin position="480"/>
        <end position="592"/>
    </location>
</feature>
<sequence length="834" mass="93687">MDQNSPSDIGAGNPVWIEVLDEHADHGITVEPHGVERGDTRFPRNVPSPPIATWRNNLTALSQRQNLYFVAYSSRIYVFQPSCGQIIGSRPSLILTPKMARPDAPGYIAPNNPHAINQITVGDLGSDEILLLATDSGNVAAYRIERIFWCIENRRAEDTDPVQVGNGVECFFSEWVTQSAWALAIHKFARMIAVSSNTTTITIFAFALVDNTEVSHVTREGSLSSRAKHPKVHNNEWIHITSITEFLKLRGWSRQRRRSQNIRLSLSGHSANIPNVSFLNCDLDPHGDWLVSTDINNKLLVWRIWERFRPVNYWDFYSGDDDQQYDDLFDDRQRGWNVLAVDPRSFRMKKDLLEACGGPPHKYPDKDAPYDLSFLASKVHDATQYYNVFSSSTPVAQRRNQGPSPDELFPLTHSDDSDGGVEDPINRHDTVPGIKTPPVRTETPRDLPPSTVGAQETLQNNSPLVAHNYSNILIDTISNTPVLNESDEDSDVTYNEDEENEEDEEDEEVAEDEEDEEDEGVTPALGTNTSHATVNDADIDMDQDNSGDNSSDGDSSETSNLDELDEHSDTPMNEDIHSESNTATKANGRVGLLRDDRPTSDLFDSFQILHFSESHIRMLPGPFSNGPSVIFRAALSQVVTNPVQFIEATDRFNMALQIPELGVVVAASQKGRVAILGLTEVRNKGKVFRMDRILPLASQERKRLRPLCPLLGIAASPVVPHLMPPESPSDDYEDTCTGMNDVDNQEIHNAQPEPIGCKYPKAGLSGKFPSHLPFGGTKKEKWHGIEYSRRYRLFLTYCDHTILHYELYYDWPKELRGPEAQMTYDKNEPFILRP</sequence>
<organism evidence="2 3">
    <name type="scientific">Trichophyton rubrum</name>
    <name type="common">Athlete's foot fungus</name>
    <name type="synonym">Epidermophyton rubrum</name>
    <dbReference type="NCBI Taxonomy" id="5551"/>
    <lineage>
        <taxon>Eukaryota</taxon>
        <taxon>Fungi</taxon>
        <taxon>Dikarya</taxon>
        <taxon>Ascomycota</taxon>
        <taxon>Pezizomycotina</taxon>
        <taxon>Eurotiomycetes</taxon>
        <taxon>Eurotiomycetidae</taxon>
        <taxon>Onygenales</taxon>
        <taxon>Arthrodermataceae</taxon>
        <taxon>Trichophyton</taxon>
    </lineage>
</organism>
<evidence type="ECO:0000313" key="2">
    <source>
        <dbReference type="EMBL" id="OAL62808.1"/>
    </source>
</evidence>
<reference evidence="2 3" key="1">
    <citation type="submission" date="2016-05" db="EMBL/GenBank/DDBJ databases">
        <title>Genome sequencing of Trichophyton rubrum CMCC(F)T1i isolated from hair.</title>
        <authorList>
            <person name="Zhan P."/>
            <person name="Tao Y."/>
            <person name="Liu W."/>
        </authorList>
    </citation>
    <scope>NUCLEOTIDE SEQUENCE [LARGE SCALE GENOMIC DNA]</scope>
    <source>
        <strain evidence="3">CMCC(F)T1i</strain>
    </source>
</reference>
<dbReference type="InterPro" id="IPR014839">
    <property type="entry name" value="Crt10"/>
</dbReference>
<proteinExistence type="predicted"/>
<comment type="caution">
    <text evidence="2">The sequence shown here is derived from an EMBL/GenBank/DDBJ whole genome shotgun (WGS) entry which is preliminary data.</text>
</comment>
<dbReference type="AlphaFoldDB" id="A0A178ES32"/>
<dbReference type="VEuPathDB" id="FungiDB:TERG_01250"/>
<accession>A0A178ES32</accession>
<name>A0A178ES32_TRIRU</name>
<dbReference type="InterPro" id="IPR036322">
    <property type="entry name" value="WD40_repeat_dom_sf"/>
</dbReference>
<feature type="compositionally biased region" description="Polar residues" evidence="1">
    <location>
        <begin position="394"/>
        <end position="403"/>
    </location>
</feature>
<evidence type="ECO:0000313" key="3">
    <source>
        <dbReference type="Proteomes" id="UP000243015"/>
    </source>
</evidence>
<dbReference type="SUPFAM" id="SSF50978">
    <property type="entry name" value="WD40 repeat-like"/>
    <property type="match status" value="1"/>
</dbReference>
<dbReference type="Pfam" id="PF08728">
    <property type="entry name" value="CRT10"/>
    <property type="match status" value="1"/>
</dbReference>
<gene>
    <name evidence="2" type="ORF">A7C99_5192</name>
</gene>
<feature type="compositionally biased region" description="Acidic residues" evidence="1">
    <location>
        <begin position="485"/>
        <end position="520"/>
    </location>
</feature>
<feature type="compositionally biased region" description="Polar residues" evidence="1">
    <location>
        <begin position="452"/>
        <end position="461"/>
    </location>
</feature>
<protein>
    <submittedName>
        <fullName evidence="2">Uncharacterized protein</fullName>
    </submittedName>
</protein>
<feature type="region of interest" description="Disordered" evidence="1">
    <location>
        <begin position="394"/>
        <end position="461"/>
    </location>
</feature>